<organism evidence="1 2">
    <name type="scientific">Fusarium torulosum</name>
    <dbReference type="NCBI Taxonomy" id="33205"/>
    <lineage>
        <taxon>Eukaryota</taxon>
        <taxon>Fungi</taxon>
        <taxon>Dikarya</taxon>
        <taxon>Ascomycota</taxon>
        <taxon>Pezizomycotina</taxon>
        <taxon>Sordariomycetes</taxon>
        <taxon>Hypocreomycetidae</taxon>
        <taxon>Hypocreales</taxon>
        <taxon>Nectriaceae</taxon>
        <taxon>Fusarium</taxon>
    </lineage>
</organism>
<evidence type="ECO:0000313" key="2">
    <source>
        <dbReference type="Proteomes" id="UP001187734"/>
    </source>
</evidence>
<name>A0AAE8MH07_9HYPO</name>
<dbReference type="EMBL" id="ONZP01000422">
    <property type="protein sequence ID" value="SPJ84093.1"/>
    <property type="molecule type" value="Genomic_DNA"/>
</dbReference>
<keyword evidence="2" id="KW-1185">Reference proteome</keyword>
<dbReference type="Gene3D" id="3.50.50.60">
    <property type="entry name" value="FAD/NAD(P)-binding domain"/>
    <property type="match status" value="1"/>
</dbReference>
<dbReference type="Gene3D" id="3.30.70.1990">
    <property type="match status" value="1"/>
</dbReference>
<protein>
    <submittedName>
        <fullName evidence="1">Uncharacterized protein</fullName>
    </submittedName>
</protein>
<gene>
    <name evidence="1" type="ORF">FTOL_10609</name>
</gene>
<proteinExistence type="predicted"/>
<dbReference type="InterPro" id="IPR036188">
    <property type="entry name" value="FAD/NAD-bd_sf"/>
</dbReference>
<dbReference type="Proteomes" id="UP001187734">
    <property type="component" value="Unassembled WGS sequence"/>
</dbReference>
<dbReference type="AlphaFoldDB" id="A0AAE8MH07"/>
<accession>A0AAE8MH07</accession>
<reference evidence="1" key="1">
    <citation type="submission" date="2018-03" db="EMBL/GenBank/DDBJ databases">
        <authorList>
            <person name="Guldener U."/>
        </authorList>
    </citation>
    <scope>NUCLEOTIDE SEQUENCE</scope>
</reference>
<evidence type="ECO:0000313" key="1">
    <source>
        <dbReference type="EMBL" id="SPJ84093.1"/>
    </source>
</evidence>
<comment type="caution">
    <text evidence="1">The sequence shown here is derived from an EMBL/GenBank/DDBJ whole genome shotgun (WGS) entry which is preliminary data.</text>
</comment>
<sequence length="276" mass="30759">MPLLLAIEPSPSNLAPFDIDQREIEVFNKFNYTNPCAGLVANSILPKGESLVNLPATAAPNNYLAFPQPSFTTRFNWAGTEATDIFRHIVDDFDRIIKAGTLENTMSTKLEPIDFAVHGPIYPSASADELRAGFIQDLYAMQSLRSTWWSGGAWSVRLQIYLRLYNNLLLPKLIDGLERISQAYRIIMRTLSVWTISTVGALPDNCFSVVAIRKQMAFYLYGQTACLAYLHTAKLNCGKVGGFFFFYYKDLVFCGNLQFIDFTGSGVISAGPEVCT</sequence>